<evidence type="ECO:0000256" key="1">
    <source>
        <dbReference type="ARBA" id="ARBA00022475"/>
    </source>
</evidence>
<evidence type="ECO:0000313" key="7">
    <source>
        <dbReference type="EMBL" id="ALR78911.1"/>
    </source>
</evidence>
<reference evidence="8" key="1">
    <citation type="submission" date="2015-10" db="EMBL/GenBank/DDBJ databases">
        <title>Complete Genome Sequencing of Klebsiella sp. strain G5.</title>
        <authorList>
            <person name="Chan K.-G."/>
            <person name="Chen J.-W."/>
        </authorList>
    </citation>
    <scope>NUCLEOTIDE SEQUENCE [LARGE SCALE GENOMIC DNA]</scope>
    <source>
        <strain evidence="8">G5</strain>
    </source>
</reference>
<dbReference type="InterPro" id="IPR010646">
    <property type="entry name" value="UPF0257"/>
</dbReference>
<organism evidence="7 8">
    <name type="scientific">[Enterobacter] lignolyticus</name>
    <dbReference type="NCBI Taxonomy" id="1334193"/>
    <lineage>
        <taxon>Bacteria</taxon>
        <taxon>Pseudomonadati</taxon>
        <taxon>Pseudomonadota</taxon>
        <taxon>Gammaproteobacteria</taxon>
        <taxon>Enterobacterales</taxon>
        <taxon>Enterobacteriaceae</taxon>
        <taxon>Pluralibacter</taxon>
    </lineage>
</organism>
<evidence type="ECO:0000256" key="6">
    <source>
        <dbReference type="HAMAP-Rule" id="MF_01065"/>
    </source>
</evidence>
<dbReference type="GO" id="GO:0005886">
    <property type="term" value="C:plasma membrane"/>
    <property type="evidence" value="ECO:0007669"/>
    <property type="project" value="UniProtKB-SubCell"/>
</dbReference>
<keyword evidence="2 6" id="KW-0732">Signal</keyword>
<proteinExistence type="inferred from homology"/>
<evidence type="ECO:0000313" key="8">
    <source>
        <dbReference type="Proteomes" id="UP000069162"/>
    </source>
</evidence>
<sequence>MIEKIPSEGRNVKKRLLVLPLMVLLTACDNASSPVAYTPEMASFSNEFDFDPLRGPVKSFTQTLVNEQGKETKRVSAKVSAEGCFDQIEMHDLENNTGALLVLDANYYLDGRTQEKRILLQGKCQLAALPSAGITWDTDDNGFVVASHSKTLKVTYRYDAEGYPLGKTSVVDGDTLSIVMTPGHDVRKKMDYTAVSSLNDKTLGKVTQTCEYDKHDNPVSCKLEMVDDSVTPAVTQHYAVKNDIEYY</sequence>
<dbReference type="NCBIfam" id="NF002798">
    <property type="entry name" value="PRK02939.1"/>
    <property type="match status" value="1"/>
</dbReference>
<dbReference type="Proteomes" id="UP000069162">
    <property type="component" value="Chromosome"/>
</dbReference>
<dbReference type="AlphaFoldDB" id="A0A806XJQ5"/>
<gene>
    <name evidence="7" type="ORF">AO703_10585</name>
</gene>
<keyword evidence="4" id="KW-0564">Palmitate</keyword>
<dbReference type="Pfam" id="PF06788">
    <property type="entry name" value="UPF0257"/>
    <property type="match status" value="1"/>
</dbReference>
<name>A0A806XJQ5_9ENTR</name>
<dbReference type="EMBL" id="CP012871">
    <property type="protein sequence ID" value="ALR78911.1"/>
    <property type="molecule type" value="Genomic_DNA"/>
</dbReference>
<comment type="subcellular location">
    <subcellularLocation>
        <location evidence="6">Cell membrane</location>
        <topology evidence="6">Lipid-anchor</topology>
    </subcellularLocation>
</comment>
<protein>
    <recommendedName>
        <fullName evidence="6">UPF0257 lipoprotein AO703_10585</fullName>
    </recommendedName>
</protein>
<comment type="similarity">
    <text evidence="6">Belongs to the UPF0257 family.</text>
</comment>
<evidence type="ECO:0000256" key="5">
    <source>
        <dbReference type="ARBA" id="ARBA00023288"/>
    </source>
</evidence>
<keyword evidence="5 6" id="KW-0449">Lipoprotein</keyword>
<dbReference type="KEGG" id="kle:AO703_10585"/>
<evidence type="ECO:0000256" key="2">
    <source>
        <dbReference type="ARBA" id="ARBA00022729"/>
    </source>
</evidence>
<accession>A0A806XJQ5</accession>
<evidence type="ECO:0000256" key="4">
    <source>
        <dbReference type="ARBA" id="ARBA00023139"/>
    </source>
</evidence>
<dbReference type="PROSITE" id="PS51257">
    <property type="entry name" value="PROKAR_LIPOPROTEIN"/>
    <property type="match status" value="1"/>
</dbReference>
<dbReference type="OrthoDB" id="6622075at2"/>
<evidence type="ECO:0000256" key="3">
    <source>
        <dbReference type="ARBA" id="ARBA00023136"/>
    </source>
</evidence>
<dbReference type="HAMAP" id="MF_01065">
    <property type="entry name" value="UPF0257"/>
    <property type="match status" value="1"/>
</dbReference>
<keyword evidence="1 6" id="KW-1003">Cell membrane</keyword>
<keyword evidence="3 6" id="KW-0472">Membrane</keyword>